<gene>
    <name evidence="1" type="ORF">CFK37_13950</name>
</gene>
<dbReference type="InterPro" id="IPR020277">
    <property type="entry name" value="DUF2624"/>
</dbReference>
<name>A0A220U4G8_9BACI</name>
<proteinExistence type="predicted"/>
<keyword evidence="2" id="KW-1185">Reference proteome</keyword>
<dbReference type="RefSeq" id="WP_089062433.1">
    <property type="nucleotide sequence ID" value="NZ_CP022315.1"/>
</dbReference>
<sequence>MSNVMKDLITKKIKQISPEELLHYSKQYGFSLTRSEAKQITNYVKNHPFDPFSESDRVAFFKELARMTDMQTTKKAQKLFGEMVRSYGIQSLF</sequence>
<dbReference type="Proteomes" id="UP000198312">
    <property type="component" value="Chromosome"/>
</dbReference>
<dbReference type="OrthoDB" id="2969753at2"/>
<dbReference type="KEGG" id="vil:CFK37_13950"/>
<accession>A0A220U4G8</accession>
<reference evidence="1 2" key="1">
    <citation type="submission" date="2017-07" db="EMBL/GenBank/DDBJ databases">
        <title>Virgibacillus sp. LM2416.</title>
        <authorList>
            <person name="Tak E.J."/>
            <person name="Bae J.-W."/>
        </authorList>
    </citation>
    <scope>NUCLEOTIDE SEQUENCE [LARGE SCALE GENOMIC DNA]</scope>
    <source>
        <strain evidence="1 2">LM2416</strain>
    </source>
</reference>
<dbReference type="EMBL" id="CP022315">
    <property type="protein sequence ID" value="ASK63174.1"/>
    <property type="molecule type" value="Genomic_DNA"/>
</dbReference>
<dbReference type="Pfam" id="PF11116">
    <property type="entry name" value="DUF2624"/>
    <property type="match status" value="1"/>
</dbReference>
<protein>
    <recommendedName>
        <fullName evidence="3">DUF2624 domain-containing protein</fullName>
    </recommendedName>
</protein>
<evidence type="ECO:0008006" key="3">
    <source>
        <dbReference type="Google" id="ProtNLM"/>
    </source>
</evidence>
<dbReference type="AlphaFoldDB" id="A0A220U4G8"/>
<organism evidence="1 2">
    <name type="scientific">Virgibacillus phasianinus</name>
    <dbReference type="NCBI Taxonomy" id="2017483"/>
    <lineage>
        <taxon>Bacteria</taxon>
        <taxon>Bacillati</taxon>
        <taxon>Bacillota</taxon>
        <taxon>Bacilli</taxon>
        <taxon>Bacillales</taxon>
        <taxon>Bacillaceae</taxon>
        <taxon>Virgibacillus</taxon>
    </lineage>
</organism>
<evidence type="ECO:0000313" key="2">
    <source>
        <dbReference type="Proteomes" id="UP000198312"/>
    </source>
</evidence>
<evidence type="ECO:0000313" key="1">
    <source>
        <dbReference type="EMBL" id="ASK63174.1"/>
    </source>
</evidence>